<accession>A0A5N7D1J6</accession>
<dbReference type="EMBL" id="ML736818">
    <property type="protein sequence ID" value="KAE8400285.1"/>
    <property type="molecule type" value="Genomic_DNA"/>
</dbReference>
<sequence>MFDRFKEVRNRTSESMNKSRNPYVAIKIIMVHAFLVSACKSKNLIFSTVWFSLNSPTIIIGFARLAVDKVSIFALAIEAIVQVPMAIFCLVATLSDS</sequence>
<reference evidence="2 3" key="1">
    <citation type="submission" date="2019-04" db="EMBL/GenBank/DDBJ databases">
        <authorList>
            <consortium name="DOE Joint Genome Institute"/>
            <person name="Mondo S."/>
            <person name="Kjaerbolling I."/>
            <person name="Vesth T."/>
            <person name="Frisvad J.C."/>
            <person name="Nybo J.L."/>
            <person name="Theobald S."/>
            <person name="Kildgaard S."/>
            <person name="Isbrandt T."/>
            <person name="Kuo A."/>
            <person name="Sato A."/>
            <person name="Lyhne E.K."/>
            <person name="Kogle M.E."/>
            <person name="Wiebenga A."/>
            <person name="Kun R.S."/>
            <person name="Lubbers R.J."/>
            <person name="Makela M.R."/>
            <person name="Barry K."/>
            <person name="Chovatia M."/>
            <person name="Clum A."/>
            <person name="Daum C."/>
            <person name="Haridas S."/>
            <person name="He G."/>
            <person name="LaButti K."/>
            <person name="Lipzen A."/>
            <person name="Riley R."/>
            <person name="Salamov A."/>
            <person name="Simmons B.A."/>
            <person name="Magnuson J.K."/>
            <person name="Henrissat B."/>
            <person name="Mortensen U.H."/>
            <person name="Larsen T.O."/>
            <person name="Devries R.P."/>
            <person name="Grigoriev I.V."/>
            <person name="Machida M."/>
            <person name="Baker S.E."/>
            <person name="Andersen M.R."/>
            <person name="Cantor M.N."/>
            <person name="Hua S.X."/>
        </authorList>
    </citation>
    <scope>NUCLEOTIDE SEQUENCE [LARGE SCALE GENOMIC DNA]</scope>
    <source>
        <strain evidence="2 3">CBS 119388</strain>
    </source>
</reference>
<keyword evidence="1" id="KW-0812">Transmembrane</keyword>
<feature type="transmembrane region" description="Helical" evidence="1">
    <location>
        <begin position="21"/>
        <end position="38"/>
    </location>
</feature>
<evidence type="ECO:0000313" key="3">
    <source>
        <dbReference type="Proteomes" id="UP000325579"/>
    </source>
</evidence>
<feature type="transmembrane region" description="Helical" evidence="1">
    <location>
        <begin position="44"/>
        <end position="65"/>
    </location>
</feature>
<dbReference type="GeneID" id="43667708"/>
<organism evidence="2 3">
    <name type="scientific">Aspergillus pseudonomiae</name>
    <dbReference type="NCBI Taxonomy" id="1506151"/>
    <lineage>
        <taxon>Eukaryota</taxon>
        <taxon>Fungi</taxon>
        <taxon>Dikarya</taxon>
        <taxon>Ascomycota</taxon>
        <taxon>Pezizomycotina</taxon>
        <taxon>Eurotiomycetes</taxon>
        <taxon>Eurotiomycetidae</taxon>
        <taxon>Eurotiales</taxon>
        <taxon>Aspergillaceae</taxon>
        <taxon>Aspergillus</taxon>
        <taxon>Aspergillus subgen. Circumdati</taxon>
    </lineage>
</organism>
<dbReference type="AlphaFoldDB" id="A0A5N7D1J6"/>
<dbReference type="RefSeq" id="XP_031937604.1">
    <property type="nucleotide sequence ID" value="XM_032083017.1"/>
</dbReference>
<keyword evidence="1" id="KW-0472">Membrane</keyword>
<protein>
    <submittedName>
        <fullName evidence="2">Uncharacterized protein</fullName>
    </submittedName>
</protein>
<gene>
    <name evidence="2" type="ORF">BDV37DRAFT_258186</name>
</gene>
<proteinExistence type="predicted"/>
<name>A0A5N7D1J6_9EURO</name>
<evidence type="ECO:0000256" key="1">
    <source>
        <dbReference type="SAM" id="Phobius"/>
    </source>
</evidence>
<evidence type="ECO:0000313" key="2">
    <source>
        <dbReference type="EMBL" id="KAE8400285.1"/>
    </source>
</evidence>
<keyword evidence="1" id="KW-1133">Transmembrane helix</keyword>
<dbReference type="Proteomes" id="UP000325579">
    <property type="component" value="Unassembled WGS sequence"/>
</dbReference>
<feature type="transmembrane region" description="Helical" evidence="1">
    <location>
        <begin position="72"/>
        <end position="94"/>
    </location>
</feature>
<keyword evidence="3" id="KW-1185">Reference proteome</keyword>